<protein>
    <submittedName>
        <fullName evidence="2">Uncharacterized protein</fullName>
    </submittedName>
</protein>
<proteinExistence type="predicted"/>
<evidence type="ECO:0000313" key="2">
    <source>
        <dbReference type="EMBL" id="MDJ1372188.1"/>
    </source>
</evidence>
<accession>A0ABT7CAG4</accession>
<reference evidence="2" key="1">
    <citation type="submission" date="2018-03" db="EMBL/GenBank/DDBJ databases">
        <authorList>
            <person name="Nunes O.C."/>
            <person name="Lopes A.R."/>
            <person name="Froufe H."/>
            <person name="Munoz-Merida A."/>
            <person name="Barroso C."/>
            <person name="Egas C."/>
        </authorList>
    </citation>
    <scope>NUCLEOTIDE SEQUENCE</scope>
    <source>
        <strain evidence="2">ON4</strain>
    </source>
</reference>
<dbReference type="EMBL" id="PXVD01000021">
    <property type="protein sequence ID" value="MDJ1372188.1"/>
    <property type="molecule type" value="Genomic_DNA"/>
</dbReference>
<dbReference type="Proteomes" id="UP001170379">
    <property type="component" value="Unassembled WGS sequence"/>
</dbReference>
<evidence type="ECO:0000256" key="1">
    <source>
        <dbReference type="SAM" id="MobiDB-lite"/>
    </source>
</evidence>
<organism evidence="2 3">
    <name type="scientific">Gulosibacter molinativorax</name>
    <dbReference type="NCBI Taxonomy" id="256821"/>
    <lineage>
        <taxon>Bacteria</taxon>
        <taxon>Bacillati</taxon>
        <taxon>Actinomycetota</taxon>
        <taxon>Actinomycetes</taxon>
        <taxon>Micrococcales</taxon>
        <taxon>Microbacteriaceae</taxon>
        <taxon>Gulosibacter</taxon>
    </lineage>
</organism>
<sequence length="149" mass="15063">MPTGGEPSTEPAPTATPSPTEASVAHAIEVRIGDVDHSALDWTVSCSGLDASPTVIATASDDKATDYVVVVVGSGTSALASFTFTQTSDTNAGRERSGLTVNPGADQGNGSLYVTETTLTSTGRGIAYDATTVQPKADTTYAVQFDCGG</sequence>
<keyword evidence="3" id="KW-1185">Reference proteome</keyword>
<feature type="region of interest" description="Disordered" evidence="1">
    <location>
        <begin position="1"/>
        <end position="22"/>
    </location>
</feature>
<comment type="caution">
    <text evidence="2">The sequence shown here is derived from an EMBL/GenBank/DDBJ whole genome shotgun (WGS) entry which is preliminary data.</text>
</comment>
<name>A0ABT7CAG4_9MICO</name>
<reference evidence="2" key="2">
    <citation type="journal article" date="2022" name="Sci. Rep.">
        <title>In silico prediction of the enzymes involved in the degradation of the herbicide molinate by Gulosibacter molinativorax ON4T.</title>
        <authorList>
            <person name="Lopes A.R."/>
            <person name="Bunin E."/>
            <person name="Viana A.T."/>
            <person name="Froufe H."/>
            <person name="Munoz-Merida A."/>
            <person name="Pinho D."/>
            <person name="Figueiredo J."/>
            <person name="Barroso C."/>
            <person name="Vaz-Moreira I."/>
            <person name="Bellanger X."/>
            <person name="Egas C."/>
            <person name="Nunes O.C."/>
        </authorList>
    </citation>
    <scope>NUCLEOTIDE SEQUENCE</scope>
    <source>
        <strain evidence="2">ON4</strain>
    </source>
</reference>
<evidence type="ECO:0000313" key="3">
    <source>
        <dbReference type="Proteomes" id="UP001170379"/>
    </source>
</evidence>
<gene>
    <name evidence="2" type="ORF">C7K25_12545</name>
</gene>